<reference evidence="1" key="3">
    <citation type="submission" date="2025-09" db="UniProtKB">
        <authorList>
            <consortium name="Ensembl"/>
        </authorList>
    </citation>
    <scope>IDENTIFICATION</scope>
</reference>
<proteinExistence type="predicted"/>
<keyword evidence="2" id="KW-1185">Reference proteome</keyword>
<dbReference type="Ensembl" id="ENSPANT00000065052.1">
    <property type="protein sequence ID" value="ENSPANP00000050077.1"/>
    <property type="gene ID" value="ENSPANG00000039031.1"/>
</dbReference>
<name>A0A8I5N211_PAPAN</name>
<accession>A0A8I5N211</accession>
<dbReference type="PANTHER" id="PTHR46254">
    <property type="entry name" value="PROTEIN GVQW1-RELATED"/>
    <property type="match status" value="1"/>
</dbReference>
<reference evidence="1 2" key="1">
    <citation type="submission" date="2012-03" db="EMBL/GenBank/DDBJ databases">
        <title>Whole Genome Assembly of Papio anubis.</title>
        <authorList>
            <person name="Liu Y.L."/>
            <person name="Abraham K.A."/>
            <person name="Akbar H.A."/>
            <person name="Ali S.A."/>
            <person name="Anosike U.A."/>
            <person name="Aqrawi P.A."/>
            <person name="Arias F.A."/>
            <person name="Attaway T.A."/>
            <person name="Awwad R.A."/>
            <person name="Babu C.B."/>
            <person name="Bandaranaike D.B."/>
            <person name="Battles P.B."/>
            <person name="Bell A.B."/>
            <person name="Beltran B.B."/>
            <person name="Berhane-Mersha D.B."/>
            <person name="Bess C.B."/>
            <person name="Bickham C.B."/>
            <person name="Bolden T.B."/>
            <person name="Carter K.C."/>
            <person name="Chau D.C."/>
            <person name="Chavez A.C."/>
            <person name="Clerc-Blankenburg K.C."/>
            <person name="Coyle M.C."/>
            <person name="Dao M.D."/>
            <person name="Davila M.L.D."/>
            <person name="Davy-Carroll L.D."/>
            <person name="Denson S.D."/>
            <person name="Dinh H.D."/>
            <person name="Fernandez S.F."/>
            <person name="Fernando P.F."/>
            <person name="Forbes L.F."/>
            <person name="Francis C.F."/>
            <person name="Francisco L.F."/>
            <person name="Fu Q.F."/>
            <person name="Garcia-Iii R.G."/>
            <person name="Garrett T.G."/>
            <person name="Gross S.G."/>
            <person name="Gubbala S.G."/>
            <person name="Hirani K.H."/>
            <person name="Hogues M.H."/>
            <person name="Hollins B.H."/>
            <person name="Jackson L.J."/>
            <person name="Javaid M.J."/>
            <person name="Jhangiani S.J."/>
            <person name="Johnson A.J."/>
            <person name="Johnson B.J."/>
            <person name="Jones J.J."/>
            <person name="Joshi V.J."/>
            <person name="Kalu J.K."/>
            <person name="Khan N.K."/>
            <person name="Korchina V.K."/>
            <person name="Kovar C.K."/>
            <person name="Lago L.L."/>
            <person name="Lara F.L."/>
            <person name="Le T.-K.L."/>
            <person name="Lee S.L."/>
            <person name="Legall-Iii F.L."/>
            <person name="Lemon S.L."/>
            <person name="Liu J.L."/>
            <person name="Liu Y.-S.L."/>
            <person name="Liyanage D.L."/>
            <person name="Lopez J.L."/>
            <person name="Lorensuhewa L.L."/>
            <person name="Mata R.M."/>
            <person name="Mathew T.M."/>
            <person name="Mercado C.M."/>
            <person name="Mercado I.M."/>
            <person name="Morales K.M."/>
            <person name="Morgan M.M."/>
            <person name="Munidasa M.M."/>
            <person name="Ngo D.N."/>
            <person name="Nguyen L.N."/>
            <person name="Nguyen T.N."/>
            <person name="Nguyen N.N."/>
            <person name="Obregon M.O."/>
            <person name="Okwuonu G.O."/>
            <person name="Ongeri F.O."/>
            <person name="Onwere C.O."/>
            <person name="Osifeso I.O."/>
            <person name="Parra A.P."/>
            <person name="Patil S.P."/>
            <person name="Perez A.P."/>
            <person name="Perez Y.P."/>
            <person name="Pham C.P."/>
            <person name="Pu L.-L.P."/>
            <person name="Puazo M.P."/>
            <person name="Quiroz J.Q."/>
            <person name="Rouhana J.R."/>
            <person name="Ruiz M.R."/>
            <person name="Ruiz S.-J.R."/>
            <person name="Saada N.S."/>
            <person name="Santibanez J.S."/>
            <person name="Scheel M.S."/>
            <person name="Schneider B.S."/>
            <person name="Simmons D.S."/>
            <person name="Sisson I.S."/>
            <person name="Tang L.-Y.T."/>
            <person name="Thornton R.T."/>
            <person name="Tisius J.T."/>
            <person name="Toledanes G.T."/>
            <person name="Trejos Z.T."/>
            <person name="Usmani K.U."/>
            <person name="Varghese R.V."/>
            <person name="Vattathil S.V."/>
            <person name="Vee V.V."/>
            <person name="Walker D.W."/>
            <person name="Weissenberger G.W."/>
            <person name="White C.W."/>
            <person name="Williams A.W."/>
            <person name="Woodworth J.W."/>
            <person name="Wright R.W."/>
            <person name="Zhu Y.Z."/>
            <person name="Han Y.H."/>
            <person name="Newsham I.N."/>
            <person name="Nazareth L.N."/>
            <person name="Worley K.W."/>
            <person name="Muzny D.M."/>
            <person name="Rogers J.R."/>
            <person name="Gibbs R.G."/>
        </authorList>
    </citation>
    <scope>NUCLEOTIDE SEQUENCE [LARGE SCALE GENOMIC DNA]</scope>
</reference>
<evidence type="ECO:0000313" key="1">
    <source>
        <dbReference type="Ensembl" id="ENSPANP00000050077.1"/>
    </source>
</evidence>
<dbReference type="AlphaFoldDB" id="A0A8I5N211"/>
<dbReference type="Proteomes" id="UP000028761">
    <property type="component" value="Chromosome 5"/>
</dbReference>
<sequence length="110" mass="12534">MKLYFASMIKECRKIVGIVFVFFVVPLIETKKSFSNFFSFSFFQIRKHAAPSWKTLRAGVQWRGLGSLQPPPSGFKQFSCLSLPSSWDYRHAPPCPANFCIFSRDGVSPC</sequence>
<organism evidence="1 2">
    <name type="scientific">Papio anubis</name>
    <name type="common">Olive baboon</name>
    <dbReference type="NCBI Taxonomy" id="9555"/>
    <lineage>
        <taxon>Eukaryota</taxon>
        <taxon>Metazoa</taxon>
        <taxon>Chordata</taxon>
        <taxon>Craniata</taxon>
        <taxon>Vertebrata</taxon>
        <taxon>Euteleostomi</taxon>
        <taxon>Mammalia</taxon>
        <taxon>Eutheria</taxon>
        <taxon>Euarchontoglires</taxon>
        <taxon>Primates</taxon>
        <taxon>Haplorrhini</taxon>
        <taxon>Catarrhini</taxon>
        <taxon>Cercopithecidae</taxon>
        <taxon>Cercopithecinae</taxon>
        <taxon>Papio</taxon>
    </lineage>
</organism>
<dbReference type="GeneTree" id="ENSGT00940000161627"/>
<evidence type="ECO:0000313" key="2">
    <source>
        <dbReference type="Proteomes" id="UP000028761"/>
    </source>
</evidence>
<protein>
    <submittedName>
        <fullName evidence="1">Uncharacterized protein</fullName>
    </submittedName>
</protein>
<reference evidence="1" key="2">
    <citation type="submission" date="2025-08" db="UniProtKB">
        <authorList>
            <consortium name="Ensembl"/>
        </authorList>
    </citation>
    <scope>IDENTIFICATION</scope>
</reference>